<reference evidence="2" key="1">
    <citation type="submission" date="2020-03" db="EMBL/GenBank/DDBJ databases">
        <authorList>
            <person name="Weist P."/>
        </authorList>
    </citation>
    <scope>NUCLEOTIDE SEQUENCE</scope>
</reference>
<dbReference type="Proteomes" id="UP001153269">
    <property type="component" value="Unassembled WGS sequence"/>
</dbReference>
<dbReference type="EMBL" id="CADEAL010004102">
    <property type="protein sequence ID" value="CAB1451781.1"/>
    <property type="molecule type" value="Genomic_DNA"/>
</dbReference>
<organism evidence="2 3">
    <name type="scientific">Pleuronectes platessa</name>
    <name type="common">European plaice</name>
    <dbReference type="NCBI Taxonomy" id="8262"/>
    <lineage>
        <taxon>Eukaryota</taxon>
        <taxon>Metazoa</taxon>
        <taxon>Chordata</taxon>
        <taxon>Craniata</taxon>
        <taxon>Vertebrata</taxon>
        <taxon>Euteleostomi</taxon>
        <taxon>Actinopterygii</taxon>
        <taxon>Neopterygii</taxon>
        <taxon>Teleostei</taxon>
        <taxon>Neoteleostei</taxon>
        <taxon>Acanthomorphata</taxon>
        <taxon>Carangaria</taxon>
        <taxon>Pleuronectiformes</taxon>
        <taxon>Pleuronectoidei</taxon>
        <taxon>Pleuronectidae</taxon>
        <taxon>Pleuronectes</taxon>
    </lineage>
</organism>
<evidence type="ECO:0000313" key="3">
    <source>
        <dbReference type="Proteomes" id="UP001153269"/>
    </source>
</evidence>
<feature type="compositionally biased region" description="Basic and acidic residues" evidence="1">
    <location>
        <begin position="115"/>
        <end position="128"/>
    </location>
</feature>
<proteinExistence type="predicted"/>
<name>A0A9N7VP17_PLEPL</name>
<protein>
    <submittedName>
        <fullName evidence="2">Uncharacterized protein</fullName>
    </submittedName>
</protein>
<feature type="compositionally biased region" description="Basic and acidic residues" evidence="1">
    <location>
        <begin position="71"/>
        <end position="83"/>
    </location>
</feature>
<comment type="caution">
    <text evidence="2">The sequence shown here is derived from an EMBL/GenBank/DDBJ whole genome shotgun (WGS) entry which is preliminary data.</text>
</comment>
<gene>
    <name evidence="2" type="ORF">PLEPLA_LOCUS39507</name>
</gene>
<sequence>MYVRRAAGGGVTGSRSVCGLPGFSASRTRGYFTCIIGAFQPGAGPQLFKHQAAGSDGAFQPPCLWSDACTEPDKAPRNERSHSDTSGGTVSAQPMVLGGKACRPPNELTQPDQPSDQKKGEEEPACLEKREIRGLLPFPRPSVAAVISRQQGVVEHISS</sequence>
<feature type="region of interest" description="Disordered" evidence="1">
    <location>
        <begin position="65"/>
        <end position="128"/>
    </location>
</feature>
<evidence type="ECO:0000256" key="1">
    <source>
        <dbReference type="SAM" id="MobiDB-lite"/>
    </source>
</evidence>
<evidence type="ECO:0000313" key="2">
    <source>
        <dbReference type="EMBL" id="CAB1451781.1"/>
    </source>
</evidence>
<accession>A0A9N7VP17</accession>
<dbReference type="AlphaFoldDB" id="A0A9N7VP17"/>
<keyword evidence="3" id="KW-1185">Reference proteome</keyword>